<feature type="compositionally biased region" description="Basic and acidic residues" evidence="2">
    <location>
        <begin position="108"/>
        <end position="122"/>
    </location>
</feature>
<feature type="compositionally biased region" description="Low complexity" evidence="2">
    <location>
        <begin position="123"/>
        <end position="138"/>
    </location>
</feature>
<dbReference type="OrthoDB" id="10047184at2759"/>
<feature type="compositionally biased region" description="Polar residues" evidence="2">
    <location>
        <begin position="92"/>
        <end position="107"/>
    </location>
</feature>
<keyword evidence="5" id="KW-1185">Reference proteome</keyword>
<dbReference type="Gene3D" id="6.10.140.110">
    <property type="match status" value="1"/>
</dbReference>
<proteinExistence type="predicted"/>
<evidence type="ECO:0000256" key="2">
    <source>
        <dbReference type="SAM" id="MobiDB-lite"/>
    </source>
</evidence>
<feature type="domain" description="Phenylalanine zipper" evidence="3">
    <location>
        <begin position="9"/>
        <end position="68"/>
    </location>
</feature>
<dbReference type="GO" id="GO:0005886">
    <property type="term" value="C:plasma membrane"/>
    <property type="evidence" value="ECO:0007669"/>
    <property type="project" value="TreeGrafter"/>
</dbReference>
<feature type="region of interest" description="Disordered" evidence="2">
    <location>
        <begin position="92"/>
        <end position="138"/>
    </location>
</feature>
<dbReference type="InterPro" id="IPR030523">
    <property type="entry name" value="SH2B"/>
</dbReference>
<dbReference type="InterPro" id="IPR011993">
    <property type="entry name" value="PH-like_dom_sf"/>
</dbReference>
<dbReference type="SUPFAM" id="SSF109805">
    <property type="entry name" value="Phenylalanine zipper"/>
    <property type="match status" value="1"/>
</dbReference>
<evidence type="ECO:0000313" key="4">
    <source>
        <dbReference type="EMBL" id="KAJ8043095.1"/>
    </source>
</evidence>
<dbReference type="Pfam" id="PF08916">
    <property type="entry name" value="Phe_ZIP"/>
    <property type="match status" value="1"/>
</dbReference>
<evidence type="ECO:0000313" key="5">
    <source>
        <dbReference type="Proteomes" id="UP001152320"/>
    </source>
</evidence>
<dbReference type="InterPro" id="IPR015012">
    <property type="entry name" value="Phe_ZIP"/>
</dbReference>
<evidence type="ECO:0000256" key="1">
    <source>
        <dbReference type="ARBA" id="ARBA00022553"/>
    </source>
</evidence>
<keyword evidence="1" id="KW-0597">Phosphoprotein</keyword>
<dbReference type="EMBL" id="JAIZAY010000004">
    <property type="protein sequence ID" value="KAJ8043095.1"/>
    <property type="molecule type" value="Genomic_DNA"/>
</dbReference>
<protein>
    <submittedName>
        <fullName evidence="4">SH2B adapter protein 2</fullName>
    </submittedName>
</protein>
<comment type="caution">
    <text evidence="4">The sequence shown here is derived from an EMBL/GenBank/DDBJ whole genome shotgun (WGS) entry which is preliminary data.</text>
</comment>
<dbReference type="InterPro" id="IPR036290">
    <property type="entry name" value="Phe_ZIP_sf"/>
</dbReference>
<dbReference type="GO" id="GO:0005068">
    <property type="term" value="F:transmembrane receptor protein tyrosine kinase adaptor activity"/>
    <property type="evidence" value="ECO:0007669"/>
    <property type="project" value="TreeGrafter"/>
</dbReference>
<dbReference type="AlphaFoldDB" id="A0A9Q1HEK3"/>
<sequence>MCPANMEGNWTELCEMEAIKAAKVFAQSYHNYLVSQETSDGTSQNTPEPSRVGQLFVDHFMEHFELELRRATIVVNGNARLSLVEPVINENNHTNITNGTAPPTGHSSPERSRESSLGRNEEVPVPQNRNVARVRNNQSPDLARKLSVRFWDKTSNIIEKFRRQGRSRTANLPNPNDIVREGHVSVMSGDDRLWDRSRLMLLRKEGGYMLEFYTPPKVSLQRNPQTF</sequence>
<dbReference type="GO" id="GO:0035556">
    <property type="term" value="P:intracellular signal transduction"/>
    <property type="evidence" value="ECO:0007669"/>
    <property type="project" value="TreeGrafter"/>
</dbReference>
<dbReference type="Proteomes" id="UP001152320">
    <property type="component" value="Chromosome 4"/>
</dbReference>
<dbReference type="PANTHER" id="PTHR10872">
    <property type="entry name" value="SH2B ADAPTER PROTEIN"/>
    <property type="match status" value="1"/>
</dbReference>
<reference evidence="4" key="1">
    <citation type="submission" date="2021-10" db="EMBL/GenBank/DDBJ databases">
        <title>Tropical sea cucumber genome reveals ecological adaptation and Cuvierian tubules defense mechanism.</title>
        <authorList>
            <person name="Chen T."/>
        </authorList>
    </citation>
    <scope>NUCLEOTIDE SEQUENCE</scope>
    <source>
        <strain evidence="4">Nanhai2018</strain>
        <tissue evidence="4">Muscle</tissue>
    </source>
</reference>
<dbReference type="Gene3D" id="2.30.29.30">
    <property type="entry name" value="Pleckstrin-homology domain (PH domain)/Phosphotyrosine-binding domain (PTB)"/>
    <property type="match status" value="1"/>
</dbReference>
<name>A0A9Q1HEK3_HOLLE</name>
<accession>A0A9Q1HEK3</accession>
<organism evidence="4 5">
    <name type="scientific">Holothuria leucospilota</name>
    <name type="common">Black long sea cucumber</name>
    <name type="synonym">Mertensiothuria leucospilota</name>
    <dbReference type="NCBI Taxonomy" id="206669"/>
    <lineage>
        <taxon>Eukaryota</taxon>
        <taxon>Metazoa</taxon>
        <taxon>Echinodermata</taxon>
        <taxon>Eleutherozoa</taxon>
        <taxon>Echinozoa</taxon>
        <taxon>Holothuroidea</taxon>
        <taxon>Aspidochirotacea</taxon>
        <taxon>Aspidochirotida</taxon>
        <taxon>Holothuriidae</taxon>
        <taxon>Holothuria</taxon>
    </lineage>
</organism>
<gene>
    <name evidence="4" type="ORF">HOLleu_10042</name>
</gene>
<evidence type="ECO:0000259" key="3">
    <source>
        <dbReference type="Pfam" id="PF08916"/>
    </source>
</evidence>
<dbReference type="PANTHER" id="PTHR10872:SF2">
    <property type="entry name" value="LNK, ISOFORM D"/>
    <property type="match status" value="1"/>
</dbReference>